<keyword evidence="4" id="KW-0812">Transmembrane</keyword>
<reference evidence="6 7" key="1">
    <citation type="submission" date="2018-07" db="EMBL/GenBank/DDBJ databases">
        <title>Genomic Encyclopedia of Type Strains, Phase III (KMG-III): the genomes of soil and plant-associated and newly described type strains.</title>
        <authorList>
            <person name="Whitman W."/>
        </authorList>
    </citation>
    <scope>NUCLEOTIDE SEQUENCE [LARGE SCALE GENOMIC DNA]</scope>
    <source>
        <strain evidence="6 7">CECT 8487</strain>
    </source>
</reference>
<name>A0A3D9HL32_9FLAO</name>
<dbReference type="InterPro" id="IPR001460">
    <property type="entry name" value="PCN-bd_Tpept"/>
</dbReference>
<dbReference type="PANTHER" id="PTHR30627">
    <property type="entry name" value="PEPTIDOGLYCAN D,D-TRANSPEPTIDASE"/>
    <property type="match status" value="1"/>
</dbReference>
<evidence type="ECO:0000256" key="3">
    <source>
        <dbReference type="ARBA" id="ARBA00023136"/>
    </source>
</evidence>
<dbReference type="AlphaFoldDB" id="A0A3D9HL32"/>
<dbReference type="SUPFAM" id="SSF56519">
    <property type="entry name" value="Penicillin binding protein dimerisation domain"/>
    <property type="match status" value="1"/>
</dbReference>
<keyword evidence="4" id="KW-1133">Transmembrane helix</keyword>
<evidence type="ECO:0000259" key="5">
    <source>
        <dbReference type="PROSITE" id="PS51178"/>
    </source>
</evidence>
<keyword evidence="2" id="KW-0645">Protease</keyword>
<evidence type="ECO:0000256" key="2">
    <source>
        <dbReference type="ARBA" id="ARBA00022645"/>
    </source>
</evidence>
<dbReference type="GO" id="GO:0051301">
    <property type="term" value="P:cell division"/>
    <property type="evidence" value="ECO:0007669"/>
    <property type="project" value="UniProtKB-KW"/>
</dbReference>
<keyword evidence="7" id="KW-1185">Reference proteome</keyword>
<dbReference type="Gene3D" id="3.90.1310.10">
    <property type="entry name" value="Penicillin-binding protein 2a (Domain 2)"/>
    <property type="match status" value="1"/>
</dbReference>
<keyword evidence="3 4" id="KW-0472">Membrane</keyword>
<keyword evidence="2" id="KW-0378">Hydrolase</keyword>
<keyword evidence="6" id="KW-0131">Cell cycle</keyword>
<dbReference type="CDD" id="cd06575">
    <property type="entry name" value="PASTA_Pbp2x-like_2"/>
    <property type="match status" value="1"/>
</dbReference>
<dbReference type="InterPro" id="IPR005543">
    <property type="entry name" value="PASTA_dom"/>
</dbReference>
<feature type="transmembrane region" description="Helical" evidence="4">
    <location>
        <begin position="12"/>
        <end position="31"/>
    </location>
</feature>
<dbReference type="InterPro" id="IPR012338">
    <property type="entry name" value="Beta-lactam/transpept-like"/>
</dbReference>
<evidence type="ECO:0000256" key="4">
    <source>
        <dbReference type="SAM" id="Phobius"/>
    </source>
</evidence>
<feature type="domain" description="PASTA" evidence="5">
    <location>
        <begin position="614"/>
        <end position="674"/>
    </location>
</feature>
<evidence type="ECO:0000256" key="1">
    <source>
        <dbReference type="ARBA" id="ARBA00004370"/>
    </source>
</evidence>
<dbReference type="Gene3D" id="3.40.710.10">
    <property type="entry name" value="DD-peptidase/beta-lactamase superfamily"/>
    <property type="match status" value="1"/>
</dbReference>
<evidence type="ECO:0000313" key="7">
    <source>
        <dbReference type="Proteomes" id="UP000256629"/>
    </source>
</evidence>
<dbReference type="Gene3D" id="3.30.450.330">
    <property type="match status" value="1"/>
</dbReference>
<organism evidence="6 7">
    <name type="scientific">Seonamhaeicola aphaedonensis</name>
    <dbReference type="NCBI Taxonomy" id="1461338"/>
    <lineage>
        <taxon>Bacteria</taxon>
        <taxon>Pseudomonadati</taxon>
        <taxon>Bacteroidota</taxon>
        <taxon>Flavobacteriia</taxon>
        <taxon>Flavobacteriales</taxon>
        <taxon>Flavobacteriaceae</taxon>
    </lineage>
</organism>
<dbReference type="InterPro" id="IPR050515">
    <property type="entry name" value="Beta-lactam/transpept"/>
</dbReference>
<dbReference type="Pfam" id="PF00905">
    <property type="entry name" value="Transpeptidase"/>
    <property type="match status" value="1"/>
</dbReference>
<dbReference type="PROSITE" id="PS51178">
    <property type="entry name" value="PASTA"/>
    <property type="match status" value="1"/>
</dbReference>
<accession>A0A3D9HL32</accession>
<dbReference type="InterPro" id="IPR036138">
    <property type="entry name" value="PBP_dimer_sf"/>
</dbReference>
<gene>
    <name evidence="6" type="ORF">DFQ02_101202</name>
</gene>
<proteinExistence type="predicted"/>
<dbReference type="GO" id="GO:0071555">
    <property type="term" value="P:cell wall organization"/>
    <property type="evidence" value="ECO:0007669"/>
    <property type="project" value="TreeGrafter"/>
</dbReference>
<comment type="subcellular location">
    <subcellularLocation>
        <location evidence="1">Membrane</location>
    </subcellularLocation>
</comment>
<evidence type="ECO:0000313" key="6">
    <source>
        <dbReference type="EMBL" id="RED50178.1"/>
    </source>
</evidence>
<dbReference type="SUPFAM" id="SSF56601">
    <property type="entry name" value="beta-lactamase/transpeptidase-like"/>
    <property type="match status" value="1"/>
</dbReference>
<comment type="caution">
    <text evidence="6">The sequence shown here is derived from an EMBL/GenBank/DDBJ whole genome shotgun (WGS) entry which is preliminary data.</text>
</comment>
<dbReference type="GO" id="GO:0004180">
    <property type="term" value="F:carboxypeptidase activity"/>
    <property type="evidence" value="ECO:0007669"/>
    <property type="project" value="UniProtKB-KW"/>
</dbReference>
<dbReference type="InterPro" id="IPR005311">
    <property type="entry name" value="PBP_dimer"/>
</dbReference>
<dbReference type="Pfam" id="PF03717">
    <property type="entry name" value="PBP_dimer"/>
    <property type="match status" value="1"/>
</dbReference>
<dbReference type="GO" id="GO:0005886">
    <property type="term" value="C:plasma membrane"/>
    <property type="evidence" value="ECO:0007669"/>
    <property type="project" value="TreeGrafter"/>
</dbReference>
<dbReference type="Proteomes" id="UP000256629">
    <property type="component" value="Unassembled WGS sequence"/>
</dbReference>
<dbReference type="PANTHER" id="PTHR30627:SF1">
    <property type="entry name" value="PEPTIDOGLYCAN D,D-TRANSPEPTIDASE FTSI"/>
    <property type="match status" value="1"/>
</dbReference>
<protein>
    <submittedName>
        <fullName evidence="6">Cell division protein FtsI (Penicillin-binding protein 3)</fullName>
    </submittedName>
</protein>
<keyword evidence="2" id="KW-0121">Carboxypeptidase</keyword>
<dbReference type="GO" id="GO:0008658">
    <property type="term" value="F:penicillin binding"/>
    <property type="evidence" value="ECO:0007669"/>
    <property type="project" value="InterPro"/>
</dbReference>
<sequence length="674" mass="75765">MAVNEKSILNRLYFISGCMFVFGLAVMFKLFSIQFVDGEKYKALAEKRVVKDVIIPANRGNVYSVNGNLLATSIPKYDIRIDALTSSSKNFKEYLKPLSDSLAKFTGKSSAYYQKELQKARNNKNRYYLLARNIGYSDYVRIRNFPLLNLGAFKGGLIVEQTEKRERPMGGIAQRTIGYEREDEHGNVTRPGIDGAFGVKYLQGVDGKRKMQRIGKGQWKPLSDANEIEPKDGFDIYTTIDVNIQDIAHHALLKQLETYKAEHGCVVVMEVETGEIRAISNLGRTSKGTYYEKLNYAVGESHEPGSTFKLMAVAAALEDKVIDTSDVVDTEKGVLTFYGKKVRDSKWGGYGKISVSEAFEVSSNTGIVKAIHNAYKDKPEKFVDRLYAMNLDDTLQIPIIGEGKPVIPDPRIKNGKWSGIALQWMSYGYNVRLTPLQSLTFYNAIANDGEMVRPRFLKEVKEFGKTIEIFDKEIINKQVCSKETIKKLQQLLKNVVEKKHGTGHRLYSENFSMAGKTGTAQTEYWMEDWSENKRYISSFTGYFPADEPKYSCIVVIHKPDISVGYYGADVSGPVFKRIAQKIFTDTPLVDEVKALEIKKASVEKEYNGYYSLAQTYKTIMPNVVGLPAMDAVALLENMDVKLKVKLNGSGTIIKQSIDKSVKLKNNQTVVLNAS</sequence>
<dbReference type="EMBL" id="QRDX01000001">
    <property type="protein sequence ID" value="RED50178.1"/>
    <property type="molecule type" value="Genomic_DNA"/>
</dbReference>
<keyword evidence="6" id="KW-0132">Cell division</keyword>
<dbReference type="SUPFAM" id="SSF54184">
    <property type="entry name" value="Penicillin-binding protein 2x (pbp-2x), c-terminal domain"/>
    <property type="match status" value="1"/>
</dbReference>
<dbReference type="Pfam" id="PF03793">
    <property type="entry name" value="PASTA"/>
    <property type="match status" value="1"/>
</dbReference>